<dbReference type="EC" id="2.7.13.3" evidence="3"/>
<dbReference type="RefSeq" id="WP_380801784.1">
    <property type="nucleotide sequence ID" value="NZ_JBHUIV010000015.1"/>
</dbReference>
<dbReference type="InterPro" id="IPR010559">
    <property type="entry name" value="Sig_transdc_His_kin_internal"/>
</dbReference>
<dbReference type="Gene3D" id="3.30.565.10">
    <property type="entry name" value="Histidine kinase-like ATPase, C-terminal domain"/>
    <property type="match status" value="1"/>
</dbReference>
<dbReference type="SUPFAM" id="SSF55874">
    <property type="entry name" value="ATPase domain of HSP90 chaperone/DNA topoisomerase II/histidine kinase"/>
    <property type="match status" value="1"/>
</dbReference>
<dbReference type="PANTHER" id="PTHR34220">
    <property type="entry name" value="SENSOR HISTIDINE KINASE YPDA"/>
    <property type="match status" value="1"/>
</dbReference>
<evidence type="ECO:0000313" key="3">
    <source>
        <dbReference type="EMBL" id="MFD2201791.1"/>
    </source>
</evidence>
<keyword evidence="1" id="KW-0812">Transmembrane</keyword>
<accession>A0ABW5B8X1</accession>
<gene>
    <name evidence="3" type="ORF">ACFSKV_09445</name>
</gene>
<keyword evidence="3" id="KW-0418">Kinase</keyword>
<dbReference type="GO" id="GO:0004673">
    <property type="term" value="F:protein histidine kinase activity"/>
    <property type="evidence" value="ECO:0007669"/>
    <property type="project" value="UniProtKB-EC"/>
</dbReference>
<proteinExistence type="predicted"/>
<organism evidence="3 4">
    <name type="scientific">Shivajiella indica</name>
    <dbReference type="NCBI Taxonomy" id="872115"/>
    <lineage>
        <taxon>Bacteria</taxon>
        <taxon>Pseudomonadati</taxon>
        <taxon>Bacteroidota</taxon>
        <taxon>Cytophagia</taxon>
        <taxon>Cytophagales</taxon>
        <taxon>Cyclobacteriaceae</taxon>
        <taxon>Shivajiella</taxon>
    </lineage>
</organism>
<feature type="transmembrane region" description="Helical" evidence="1">
    <location>
        <begin position="18"/>
        <end position="41"/>
    </location>
</feature>
<dbReference type="InterPro" id="IPR036890">
    <property type="entry name" value="HATPase_C_sf"/>
</dbReference>
<sequence length="253" mass="29645">MHETFRPNVPHVEKPRNWYWDIINIFVFAMSVGISTSIAVVQKWQSDEKIRFELERQRTNSEISYLKAQINPHFFFNTLNNIYALTNIDVEKAKAALLKLSRMMRYVLYETEKNHTLLSKELDFIRDYIELMKMRLSSKVKLDIKLPEKIEDIEIAPMMLLPFIENCFKHGISSQKESFIMISIDKIGNELSLKTQNTIFKSNEKTPEGNSSGIGLTNTMRRLDLLYPGSYQLDIDNSNPENEYRIVLKLNLK</sequence>
<keyword evidence="1" id="KW-1133">Transmembrane helix</keyword>
<dbReference type="Proteomes" id="UP001597414">
    <property type="component" value="Unassembled WGS sequence"/>
</dbReference>
<protein>
    <submittedName>
        <fullName evidence="3">Sensor histidine kinase</fullName>
        <ecNumber evidence="3">2.7.13.3</ecNumber>
    </submittedName>
</protein>
<name>A0ABW5B8X1_9BACT</name>
<dbReference type="EMBL" id="JBHUIV010000015">
    <property type="protein sequence ID" value="MFD2201791.1"/>
    <property type="molecule type" value="Genomic_DNA"/>
</dbReference>
<keyword evidence="3" id="KW-0808">Transferase</keyword>
<keyword evidence="1" id="KW-0472">Membrane</keyword>
<dbReference type="Pfam" id="PF06580">
    <property type="entry name" value="His_kinase"/>
    <property type="match status" value="1"/>
</dbReference>
<comment type="caution">
    <text evidence="3">The sequence shown here is derived from an EMBL/GenBank/DDBJ whole genome shotgun (WGS) entry which is preliminary data.</text>
</comment>
<reference evidence="4" key="1">
    <citation type="journal article" date="2019" name="Int. J. Syst. Evol. Microbiol.">
        <title>The Global Catalogue of Microorganisms (GCM) 10K type strain sequencing project: providing services to taxonomists for standard genome sequencing and annotation.</title>
        <authorList>
            <consortium name="The Broad Institute Genomics Platform"/>
            <consortium name="The Broad Institute Genome Sequencing Center for Infectious Disease"/>
            <person name="Wu L."/>
            <person name="Ma J."/>
        </authorList>
    </citation>
    <scope>NUCLEOTIDE SEQUENCE [LARGE SCALE GENOMIC DNA]</scope>
    <source>
        <strain evidence="4">KCTC 19812</strain>
    </source>
</reference>
<feature type="domain" description="Signal transduction histidine kinase internal region" evidence="2">
    <location>
        <begin position="62"/>
        <end position="139"/>
    </location>
</feature>
<evidence type="ECO:0000256" key="1">
    <source>
        <dbReference type="SAM" id="Phobius"/>
    </source>
</evidence>
<evidence type="ECO:0000313" key="4">
    <source>
        <dbReference type="Proteomes" id="UP001597414"/>
    </source>
</evidence>
<keyword evidence="4" id="KW-1185">Reference proteome</keyword>
<dbReference type="PANTHER" id="PTHR34220:SF7">
    <property type="entry name" value="SENSOR HISTIDINE KINASE YPDA"/>
    <property type="match status" value="1"/>
</dbReference>
<evidence type="ECO:0000259" key="2">
    <source>
        <dbReference type="Pfam" id="PF06580"/>
    </source>
</evidence>
<dbReference type="InterPro" id="IPR050640">
    <property type="entry name" value="Bact_2-comp_sensor_kinase"/>
</dbReference>